<evidence type="ECO:0008006" key="6">
    <source>
        <dbReference type="Google" id="ProtNLM"/>
    </source>
</evidence>
<dbReference type="EMBL" id="NBSK02000003">
    <property type="protein sequence ID" value="KAJ0217939.1"/>
    <property type="molecule type" value="Genomic_DNA"/>
</dbReference>
<evidence type="ECO:0000313" key="5">
    <source>
        <dbReference type="Proteomes" id="UP000235145"/>
    </source>
</evidence>
<dbReference type="GO" id="GO:0005634">
    <property type="term" value="C:nucleus"/>
    <property type="evidence" value="ECO:0000318"/>
    <property type="project" value="GO_Central"/>
</dbReference>
<gene>
    <name evidence="4" type="ORF">LSAT_V11C300153500</name>
</gene>
<dbReference type="GO" id="GO:0043565">
    <property type="term" value="F:sequence-specific DNA binding"/>
    <property type="evidence" value="ECO:0000318"/>
    <property type="project" value="GO_Central"/>
</dbReference>
<feature type="region of interest" description="SAW" evidence="3">
    <location>
        <begin position="221"/>
        <end position="291"/>
    </location>
</feature>
<comment type="caution">
    <text evidence="3">Lacks conserved residue(s) required for the propagation of feature annotation.</text>
</comment>
<protein>
    <recommendedName>
        <fullName evidence="6">Scarecrow-like protein 6</fullName>
    </recommendedName>
</protein>
<comment type="caution">
    <text evidence="4">The sequence shown here is derived from an EMBL/GenBank/DDBJ whole genome shotgun (WGS) entry which is preliminary data.</text>
</comment>
<accession>A0A9R1XQB3</accession>
<dbReference type="GO" id="GO:0006355">
    <property type="term" value="P:regulation of DNA-templated transcription"/>
    <property type="evidence" value="ECO:0000318"/>
    <property type="project" value="GO_Central"/>
</dbReference>
<evidence type="ECO:0000256" key="3">
    <source>
        <dbReference type="PROSITE-ProRule" id="PRU01191"/>
    </source>
</evidence>
<sequence length="292" mass="33415">MNPISSPFSFILKIGAYKAFSEISPFVQFTNFTCNQSILEALDGFNQIHIVDFDIGYGDQCASFMQELALKPNNNLVPSLKITAFTSPMNDHFELSLTRDNLVNFAKEINIDFEFEIVNLDVLFLPFRISDKEAIAVNLSPSSQIPFPLVLGFVKNLSPKIVVSVDRGCERTDLPFPNHLIYALQSFSNLIESLDAVNMNLDTLQKIELFMIQPSIEKIVTRRYSFPEKTQNWRGQFLSVGFLPISFSNFTENQAMYVIKRAFSGFHIEKRHSELVLCWQRREIVSVSAWRC</sequence>
<proteinExistence type="inferred from homology"/>
<dbReference type="Proteomes" id="UP000235145">
    <property type="component" value="Unassembled WGS sequence"/>
</dbReference>
<name>A0A9R1XQB3_LACSA</name>
<evidence type="ECO:0000313" key="4">
    <source>
        <dbReference type="EMBL" id="KAJ0217939.1"/>
    </source>
</evidence>
<reference evidence="4 5" key="1">
    <citation type="journal article" date="2017" name="Nat. Commun.">
        <title>Genome assembly with in vitro proximity ligation data and whole-genome triplication in lettuce.</title>
        <authorList>
            <person name="Reyes-Chin-Wo S."/>
            <person name="Wang Z."/>
            <person name="Yang X."/>
            <person name="Kozik A."/>
            <person name="Arikit S."/>
            <person name="Song C."/>
            <person name="Xia L."/>
            <person name="Froenicke L."/>
            <person name="Lavelle D.O."/>
            <person name="Truco M.J."/>
            <person name="Xia R."/>
            <person name="Zhu S."/>
            <person name="Xu C."/>
            <person name="Xu H."/>
            <person name="Xu X."/>
            <person name="Cox K."/>
            <person name="Korf I."/>
            <person name="Meyers B.C."/>
            <person name="Michelmore R.W."/>
        </authorList>
    </citation>
    <scope>NUCLEOTIDE SEQUENCE [LARGE SCALE GENOMIC DNA]</scope>
    <source>
        <strain evidence="5">cv. Salinas</strain>
        <tissue evidence="4">Seedlings</tissue>
    </source>
</reference>
<dbReference type="PROSITE" id="PS50985">
    <property type="entry name" value="GRAS"/>
    <property type="match status" value="1"/>
</dbReference>
<feature type="short sequence motif" description="VHIID" evidence="3">
    <location>
        <begin position="48"/>
        <end position="52"/>
    </location>
</feature>
<dbReference type="PANTHER" id="PTHR31636">
    <property type="entry name" value="OSJNBA0084A10.13 PROTEIN-RELATED"/>
    <property type="match status" value="1"/>
</dbReference>
<dbReference type="InterPro" id="IPR005202">
    <property type="entry name" value="TF_GRAS"/>
</dbReference>
<keyword evidence="5" id="KW-1185">Reference proteome</keyword>
<dbReference type="GO" id="GO:0003700">
    <property type="term" value="F:DNA-binding transcription factor activity"/>
    <property type="evidence" value="ECO:0000318"/>
    <property type="project" value="GO_Central"/>
</dbReference>
<keyword evidence="2" id="KW-0804">Transcription</keyword>
<evidence type="ECO:0000256" key="1">
    <source>
        <dbReference type="ARBA" id="ARBA00023015"/>
    </source>
</evidence>
<comment type="similarity">
    <text evidence="3">Belongs to the GRAS family.</text>
</comment>
<keyword evidence="1" id="KW-0805">Transcription regulation</keyword>
<organism evidence="4 5">
    <name type="scientific">Lactuca sativa</name>
    <name type="common">Garden lettuce</name>
    <dbReference type="NCBI Taxonomy" id="4236"/>
    <lineage>
        <taxon>Eukaryota</taxon>
        <taxon>Viridiplantae</taxon>
        <taxon>Streptophyta</taxon>
        <taxon>Embryophyta</taxon>
        <taxon>Tracheophyta</taxon>
        <taxon>Spermatophyta</taxon>
        <taxon>Magnoliopsida</taxon>
        <taxon>eudicotyledons</taxon>
        <taxon>Gunneridae</taxon>
        <taxon>Pentapetalae</taxon>
        <taxon>asterids</taxon>
        <taxon>campanulids</taxon>
        <taxon>Asterales</taxon>
        <taxon>Asteraceae</taxon>
        <taxon>Cichorioideae</taxon>
        <taxon>Cichorieae</taxon>
        <taxon>Lactucinae</taxon>
        <taxon>Lactuca</taxon>
    </lineage>
</organism>
<dbReference type="AlphaFoldDB" id="A0A9R1XQB3"/>
<evidence type="ECO:0000256" key="2">
    <source>
        <dbReference type="ARBA" id="ARBA00023163"/>
    </source>
</evidence>
<dbReference type="Pfam" id="PF03514">
    <property type="entry name" value="GRAS"/>
    <property type="match status" value="1"/>
</dbReference>